<dbReference type="InterPro" id="IPR005123">
    <property type="entry name" value="Oxoglu/Fe-dep_dioxygenase_dom"/>
</dbReference>
<evidence type="ECO:0000313" key="4">
    <source>
        <dbReference type="EMBL" id="EGP85708.1"/>
    </source>
</evidence>
<dbReference type="GO" id="GO:0016491">
    <property type="term" value="F:oxidoreductase activity"/>
    <property type="evidence" value="ECO:0007669"/>
    <property type="project" value="UniProtKB-KW"/>
</dbReference>
<protein>
    <recommendedName>
        <fullName evidence="3">Fe2OG dioxygenase domain-containing protein</fullName>
    </recommendedName>
</protein>
<dbReference type="PANTHER" id="PTHR47990">
    <property type="entry name" value="2-OXOGLUTARATE (2OG) AND FE(II)-DEPENDENT OXYGENASE SUPERFAMILY PROTEIN-RELATED"/>
    <property type="match status" value="1"/>
</dbReference>
<gene>
    <name evidence="4" type="ORF">MYCGRDRAFT_44905</name>
</gene>
<dbReference type="InterPro" id="IPR027443">
    <property type="entry name" value="IPNS-like_sf"/>
</dbReference>
<dbReference type="OrthoDB" id="288590at2759"/>
<name>F9XFZ6_ZYMTI</name>
<dbReference type="HOGENOM" id="CLU_010119_4_0_1"/>
<dbReference type="SUPFAM" id="SSF51197">
    <property type="entry name" value="Clavaminate synthase-like"/>
    <property type="match status" value="1"/>
</dbReference>
<keyword evidence="5" id="KW-1185">Reference proteome</keyword>
<dbReference type="OMA" id="HNKHTDV"/>
<keyword evidence="2" id="KW-0560">Oxidoreductase</keyword>
<dbReference type="Pfam" id="PF14226">
    <property type="entry name" value="DIOX_N"/>
    <property type="match status" value="1"/>
</dbReference>
<sequence length="334" mass="38393">MTIPLKEVSIAPLPTIDYDLLLARDRFEIARLVDICRTHGFFYLKFAGSQAERLLSNSDDVVDLMRDYFQQPLETKLKDVRGTVTHGHLCYDHSYCPTGRYTGAKRGERDCYETLKISEAEMDARAPQLPNVVHQHTELFSDFISGSHAALITVLKCLSIGMNLDETERFENKHRPNEPACTTMVLFRYPRQVVDGEGIGHNVHTDIGSLTLLYCQDWGLQLLSPENNEWGFVEPRPGHTIINVGDSLRFLSNNQLRSCVHRVIPLTERQETDRYSIAYFLRAEDQSVFVDSKKRELSARSWHDEKYEVFRQPHEVQEIDMVLTGGMEKQGRLC</sequence>
<dbReference type="GO" id="GO:0046872">
    <property type="term" value="F:metal ion binding"/>
    <property type="evidence" value="ECO:0007669"/>
    <property type="project" value="UniProtKB-KW"/>
</dbReference>
<dbReference type="KEGG" id="ztr:MYCGRDRAFT_44905"/>
<proteinExistence type="inferred from homology"/>
<dbReference type="Proteomes" id="UP000008062">
    <property type="component" value="Chromosome 7"/>
</dbReference>
<dbReference type="InterPro" id="IPR050231">
    <property type="entry name" value="Iron_ascorbate_oxido_reductase"/>
</dbReference>
<keyword evidence="2" id="KW-0408">Iron</keyword>
<dbReference type="InterPro" id="IPR044861">
    <property type="entry name" value="IPNS-like_FE2OG_OXY"/>
</dbReference>
<dbReference type="Pfam" id="PF03171">
    <property type="entry name" value="2OG-FeII_Oxy"/>
    <property type="match status" value="1"/>
</dbReference>
<comment type="similarity">
    <text evidence="1 2">Belongs to the iron/ascorbate-dependent oxidoreductase family.</text>
</comment>
<accession>F9XFZ6</accession>
<dbReference type="GeneID" id="13397470"/>
<dbReference type="RefSeq" id="XP_003850732.1">
    <property type="nucleotide sequence ID" value="XM_003850684.1"/>
</dbReference>
<organism evidence="4 5">
    <name type="scientific">Zymoseptoria tritici (strain CBS 115943 / IPO323)</name>
    <name type="common">Speckled leaf blotch fungus</name>
    <name type="synonym">Septoria tritici</name>
    <dbReference type="NCBI Taxonomy" id="336722"/>
    <lineage>
        <taxon>Eukaryota</taxon>
        <taxon>Fungi</taxon>
        <taxon>Dikarya</taxon>
        <taxon>Ascomycota</taxon>
        <taxon>Pezizomycotina</taxon>
        <taxon>Dothideomycetes</taxon>
        <taxon>Dothideomycetidae</taxon>
        <taxon>Mycosphaerellales</taxon>
        <taxon>Mycosphaerellaceae</taxon>
        <taxon>Zymoseptoria</taxon>
    </lineage>
</organism>
<dbReference type="InterPro" id="IPR026992">
    <property type="entry name" value="DIOX_N"/>
</dbReference>
<feature type="domain" description="Fe2OG dioxygenase" evidence="3">
    <location>
        <begin position="179"/>
        <end position="283"/>
    </location>
</feature>
<dbReference type="EMBL" id="CM001202">
    <property type="protein sequence ID" value="EGP85708.1"/>
    <property type="molecule type" value="Genomic_DNA"/>
</dbReference>
<dbReference type="eggNOG" id="KOG0143">
    <property type="taxonomic scope" value="Eukaryota"/>
</dbReference>
<dbReference type="PROSITE" id="PS51471">
    <property type="entry name" value="FE2OG_OXY"/>
    <property type="match status" value="1"/>
</dbReference>
<dbReference type="Gene3D" id="2.60.120.330">
    <property type="entry name" value="B-lactam Antibiotic, Isopenicillin N Synthase, Chain"/>
    <property type="match status" value="1"/>
</dbReference>
<evidence type="ECO:0000313" key="5">
    <source>
        <dbReference type="Proteomes" id="UP000008062"/>
    </source>
</evidence>
<dbReference type="AlphaFoldDB" id="F9XFZ6"/>
<reference evidence="4 5" key="1">
    <citation type="journal article" date="2011" name="PLoS Genet.">
        <title>Finished genome of the fungal wheat pathogen Mycosphaerella graminicola reveals dispensome structure, chromosome plasticity, and stealth pathogenesis.</title>
        <authorList>
            <person name="Goodwin S.B."/>
            <person name="Ben M'barek S."/>
            <person name="Dhillon B."/>
            <person name="Wittenberg A.H.J."/>
            <person name="Crane C.F."/>
            <person name="Hane J.K."/>
            <person name="Foster A.J."/>
            <person name="Van der Lee T.A.J."/>
            <person name="Grimwood J."/>
            <person name="Aerts A."/>
            <person name="Antoniw J."/>
            <person name="Bailey A."/>
            <person name="Bluhm B."/>
            <person name="Bowler J."/>
            <person name="Bristow J."/>
            <person name="van der Burgt A."/>
            <person name="Canto-Canche B."/>
            <person name="Churchill A.C.L."/>
            <person name="Conde-Ferraez L."/>
            <person name="Cools H.J."/>
            <person name="Coutinho P.M."/>
            <person name="Csukai M."/>
            <person name="Dehal P."/>
            <person name="De Wit P."/>
            <person name="Donzelli B."/>
            <person name="van de Geest H.C."/>
            <person name="van Ham R.C.H.J."/>
            <person name="Hammond-Kosack K.E."/>
            <person name="Henrissat B."/>
            <person name="Kilian A."/>
            <person name="Kobayashi A.K."/>
            <person name="Koopmann E."/>
            <person name="Kourmpetis Y."/>
            <person name="Kuzniar A."/>
            <person name="Lindquist E."/>
            <person name="Lombard V."/>
            <person name="Maliepaard C."/>
            <person name="Martins N."/>
            <person name="Mehrabi R."/>
            <person name="Nap J.P.H."/>
            <person name="Ponomarenko A."/>
            <person name="Rudd J.J."/>
            <person name="Salamov A."/>
            <person name="Schmutz J."/>
            <person name="Schouten H.J."/>
            <person name="Shapiro H."/>
            <person name="Stergiopoulos I."/>
            <person name="Torriani S.F.F."/>
            <person name="Tu H."/>
            <person name="de Vries R.P."/>
            <person name="Waalwijk C."/>
            <person name="Ware S.B."/>
            <person name="Wiebenga A."/>
            <person name="Zwiers L.-H."/>
            <person name="Oliver R.P."/>
            <person name="Grigoriev I.V."/>
            <person name="Kema G.H.J."/>
        </authorList>
    </citation>
    <scope>NUCLEOTIDE SEQUENCE [LARGE SCALE GENOMIC DNA]</scope>
    <source>
        <strain evidence="5">CBS 115943 / IPO323</strain>
    </source>
</reference>
<dbReference type="GO" id="GO:0044283">
    <property type="term" value="P:small molecule biosynthetic process"/>
    <property type="evidence" value="ECO:0007669"/>
    <property type="project" value="UniProtKB-ARBA"/>
</dbReference>
<evidence type="ECO:0000259" key="3">
    <source>
        <dbReference type="PROSITE" id="PS51471"/>
    </source>
</evidence>
<keyword evidence="2" id="KW-0479">Metal-binding</keyword>
<evidence type="ECO:0000256" key="2">
    <source>
        <dbReference type="RuleBase" id="RU003682"/>
    </source>
</evidence>
<dbReference type="InParanoid" id="F9XFZ6"/>
<evidence type="ECO:0000256" key="1">
    <source>
        <dbReference type="ARBA" id="ARBA00008056"/>
    </source>
</evidence>